<proteinExistence type="predicted"/>
<dbReference type="EMBL" id="QOHO01000108">
    <property type="protein sequence ID" value="RFZ75982.1"/>
    <property type="molecule type" value="Genomic_DNA"/>
</dbReference>
<dbReference type="InterPro" id="IPR001296">
    <property type="entry name" value="Glyco_trans_1"/>
</dbReference>
<comment type="caution">
    <text evidence="2">The sequence shown here is derived from an EMBL/GenBank/DDBJ whole genome shotgun (WGS) entry which is preliminary data.</text>
</comment>
<feature type="domain" description="Glycosyl transferase family 1" evidence="1">
    <location>
        <begin position="280"/>
        <end position="446"/>
    </location>
</feature>
<dbReference type="PANTHER" id="PTHR46401">
    <property type="entry name" value="GLYCOSYLTRANSFERASE WBBK-RELATED"/>
    <property type="match status" value="1"/>
</dbReference>
<reference evidence="2 3" key="1">
    <citation type="submission" date="2018-07" db="EMBL/GenBank/DDBJ databases">
        <title>New species, Clostridium PI-S10-A1B.</title>
        <authorList>
            <person name="Krishna G."/>
            <person name="Summeta K."/>
            <person name="Shikha S."/>
            <person name="Prabhu P.B."/>
            <person name="Suresh K."/>
        </authorList>
    </citation>
    <scope>NUCLEOTIDE SEQUENCE [LARGE SCALE GENOMIC DNA]</scope>
    <source>
        <strain evidence="2 3">PI-S10-A1B</strain>
    </source>
</reference>
<dbReference type="Proteomes" id="UP000260680">
    <property type="component" value="Unassembled WGS sequence"/>
</dbReference>
<dbReference type="Pfam" id="PF00534">
    <property type="entry name" value="Glycos_transf_1"/>
    <property type="match status" value="2"/>
</dbReference>
<dbReference type="PANTHER" id="PTHR46401:SF9">
    <property type="entry name" value="MANNOSYLTRANSFERASE A"/>
    <property type="match status" value="1"/>
</dbReference>
<name>A0A3E2N4T1_9FIRM</name>
<sequence>MDIWMDLTNSMQAWRGGVVGIIRAELEIAYNFKKNYKNIRFSICKDGGFVEVTSDKLEWLWNADSVTDAYLTAMGRNNIFSKQKQKVLQNPIGLDNAYSFSDSRRERLKEAGRLYIARKSPAIRPILKVTFGLIFLPVSFVSRLRALIKKLTKKKIKVEAVKEFSHPYGEKDIIFSCGWFGTDKEFLYSKLKSEKNSISLVYLVYDIILVKEGTAHLYDENSFDKYIKWIANNCDMILYGGATAQRDTEKYLRDNDLPTPKGYPIRFGSEIVKTLDKGNKEQIFKKLGIEEKYIMAVGSIEPRKNYDTIYRAYILMLEKYNAQEIPQFVIIGGALAQSNLIDCIKKDPRLKGKIIILRPTDEELDLLYQNCLFTLLPSLYEGWSLTLPEALGYGKLCISSKVDPLIEIGNGITEFVDPLDARAWAERIIYFYQNPESVKEFEKKIKDKWKVITWNECTKTIEEKLFLLCDEKRIKRKTDIYMDMTLAWTLSYSGAFVSGILRTQLILARFLSRIRPDIKFVVLTKDGCINIDKCTLAPLFDGVDIETSFNHIRPYLACLTSESYNEKNDSIKTVIQQTVGPFWLICSILPAKLQHSYIKFGLEVKRRIQKRGLKPECLSSDGLSVNAFPFSKGDIIFTTGTGYLQEQYPSILKAKKEIGFKFIQLIYDLTPILYPQVHMNKTIESYIPFLKNTSELCDCIFYGGDTAKRDAEAYFRDNNLNVKPGFTIKFGSNIVNNSVKEINDVKVLENLGINGPYTLTVGSIEMRKNHETLYKAYLKMLEQNNNEVPQMVFAGYPGWKTEDFIKTLNKDERVKNKIIVVSPGDDEMDVLYRNCLFTVLASLYEGWSLTLPESLNYGKFCIASDVDPLREIGQDFIDYVHPLDTIKWAEKILFYSINRKELIDREQKIANEWRSITWEECADQVCSLLDKVVNEE</sequence>
<dbReference type="AlphaFoldDB" id="A0A3E2N4T1"/>
<dbReference type="RefSeq" id="WP_117419843.1">
    <property type="nucleotide sequence ID" value="NZ_QOHO01000108.1"/>
</dbReference>
<accession>A0A3E2N4T1</accession>
<feature type="domain" description="Glycosyl transferase family 1" evidence="1">
    <location>
        <begin position="755"/>
        <end position="877"/>
    </location>
</feature>
<organism evidence="2 3">
    <name type="scientific">Lacrimispora amygdalina</name>
    <dbReference type="NCBI Taxonomy" id="253257"/>
    <lineage>
        <taxon>Bacteria</taxon>
        <taxon>Bacillati</taxon>
        <taxon>Bacillota</taxon>
        <taxon>Clostridia</taxon>
        <taxon>Lachnospirales</taxon>
        <taxon>Lachnospiraceae</taxon>
        <taxon>Lacrimispora</taxon>
    </lineage>
</organism>
<protein>
    <submittedName>
        <fullName evidence="2">Glycosyltransferase</fullName>
    </submittedName>
</protein>
<gene>
    <name evidence="2" type="ORF">DS742_26070</name>
</gene>
<evidence type="ECO:0000313" key="3">
    <source>
        <dbReference type="Proteomes" id="UP000260680"/>
    </source>
</evidence>
<evidence type="ECO:0000313" key="2">
    <source>
        <dbReference type="EMBL" id="RFZ75982.1"/>
    </source>
</evidence>
<dbReference type="GO" id="GO:0016757">
    <property type="term" value="F:glycosyltransferase activity"/>
    <property type="evidence" value="ECO:0007669"/>
    <property type="project" value="InterPro"/>
</dbReference>
<dbReference type="OrthoDB" id="9806653at2"/>
<dbReference type="SUPFAM" id="SSF53756">
    <property type="entry name" value="UDP-Glycosyltransferase/glycogen phosphorylase"/>
    <property type="match status" value="2"/>
</dbReference>
<dbReference type="Gene3D" id="3.40.50.2000">
    <property type="entry name" value="Glycogen Phosphorylase B"/>
    <property type="match status" value="2"/>
</dbReference>
<evidence type="ECO:0000259" key="1">
    <source>
        <dbReference type="Pfam" id="PF00534"/>
    </source>
</evidence>